<dbReference type="AlphaFoldDB" id="A0A848L6M6"/>
<keyword evidence="8 13" id="KW-0472">Membrane</keyword>
<protein>
    <submittedName>
        <fullName evidence="14">Phosphatidylcholine/phosphatidylserine synthase</fullName>
    </submittedName>
</protein>
<dbReference type="PROSITE" id="PS00379">
    <property type="entry name" value="CDP_ALCOHOL_P_TRANSF"/>
    <property type="match status" value="1"/>
</dbReference>
<dbReference type="Gene3D" id="1.20.120.1760">
    <property type="match status" value="1"/>
</dbReference>
<keyword evidence="3" id="KW-0444">Lipid biosynthesis</keyword>
<evidence type="ECO:0000256" key="7">
    <source>
        <dbReference type="ARBA" id="ARBA00023098"/>
    </source>
</evidence>
<dbReference type="GO" id="GO:0016020">
    <property type="term" value="C:membrane"/>
    <property type="evidence" value="ECO:0007669"/>
    <property type="project" value="UniProtKB-SubCell"/>
</dbReference>
<keyword evidence="10" id="KW-1208">Phospholipid metabolism</keyword>
<feature type="transmembrane region" description="Helical" evidence="13">
    <location>
        <begin position="166"/>
        <end position="185"/>
    </location>
</feature>
<feature type="region of interest" description="Disordered" evidence="12">
    <location>
        <begin position="1"/>
        <end position="34"/>
    </location>
</feature>
<dbReference type="Proteomes" id="UP000550729">
    <property type="component" value="Unassembled WGS sequence"/>
</dbReference>
<organism evidence="14 15">
    <name type="scientific">Gordonia asplenii</name>
    <dbReference type="NCBI Taxonomy" id="2725283"/>
    <lineage>
        <taxon>Bacteria</taxon>
        <taxon>Bacillati</taxon>
        <taxon>Actinomycetota</taxon>
        <taxon>Actinomycetes</taxon>
        <taxon>Mycobacteriales</taxon>
        <taxon>Gordoniaceae</taxon>
        <taxon>Gordonia</taxon>
    </lineage>
</organism>
<evidence type="ECO:0000313" key="14">
    <source>
        <dbReference type="EMBL" id="NMO04181.1"/>
    </source>
</evidence>
<feature type="transmembrane region" description="Helical" evidence="13">
    <location>
        <begin position="129"/>
        <end position="146"/>
    </location>
</feature>
<proteinExistence type="inferred from homology"/>
<comment type="similarity">
    <text evidence="2 11">Belongs to the CDP-alcohol phosphatidyltransferase class-I family.</text>
</comment>
<accession>A0A848L6M6</accession>
<evidence type="ECO:0000256" key="4">
    <source>
        <dbReference type="ARBA" id="ARBA00022679"/>
    </source>
</evidence>
<dbReference type="RefSeq" id="WP_170196681.1">
    <property type="nucleotide sequence ID" value="NZ_JABBNB010000031.1"/>
</dbReference>
<dbReference type="InterPro" id="IPR043130">
    <property type="entry name" value="CDP-OH_PTrfase_TM_dom"/>
</dbReference>
<sequence>MISGRPRQPDRVSRRRLAGIRTRRSSSTPKTDGRSNLHSGLIVIPSTLTILAICAGLSAVRFAGDGKVDLALALVVAAAFLDGIDGRVARLIGATTKLGAEIDSLADAINFGVVPALIVYVHLMPGQDIGWLFALVYCCAIVLRLARFNTLNDDENAPGYTKDFFVGVPAPAAAIIALLPIAVAQQFGDGWWTSVGVVGGWLIFSAFLAVSRIPTSSLKATSKISRAAIAPIMVVVAGAAALLVTYPYLLMELAIVGYLAHIPFAWRNKRWVAARPEQWETHPRERRAHRRELGRTQPKRRPRLVRRKSQARLGLRRPGHTDTTGNTAAPS</sequence>
<feature type="compositionally biased region" description="Basic residues" evidence="12">
    <location>
        <begin position="284"/>
        <end position="318"/>
    </location>
</feature>
<feature type="region of interest" description="Disordered" evidence="12">
    <location>
        <begin position="278"/>
        <end position="331"/>
    </location>
</feature>
<evidence type="ECO:0000256" key="9">
    <source>
        <dbReference type="ARBA" id="ARBA00023209"/>
    </source>
</evidence>
<keyword evidence="4 11" id="KW-0808">Transferase</keyword>
<keyword evidence="6 13" id="KW-1133">Transmembrane helix</keyword>
<feature type="compositionally biased region" description="Basic residues" evidence="12">
    <location>
        <begin position="13"/>
        <end position="24"/>
    </location>
</feature>
<dbReference type="InterPro" id="IPR000462">
    <property type="entry name" value="CDP-OH_P_trans"/>
</dbReference>
<evidence type="ECO:0000256" key="8">
    <source>
        <dbReference type="ARBA" id="ARBA00023136"/>
    </source>
</evidence>
<feature type="compositionally biased region" description="Polar residues" evidence="12">
    <location>
        <begin position="25"/>
        <end position="34"/>
    </location>
</feature>
<evidence type="ECO:0000256" key="10">
    <source>
        <dbReference type="ARBA" id="ARBA00023264"/>
    </source>
</evidence>
<evidence type="ECO:0000256" key="12">
    <source>
        <dbReference type="SAM" id="MobiDB-lite"/>
    </source>
</evidence>
<dbReference type="EMBL" id="JABBNB010000031">
    <property type="protein sequence ID" value="NMO04181.1"/>
    <property type="molecule type" value="Genomic_DNA"/>
</dbReference>
<evidence type="ECO:0000256" key="6">
    <source>
        <dbReference type="ARBA" id="ARBA00022989"/>
    </source>
</evidence>
<evidence type="ECO:0000256" key="5">
    <source>
        <dbReference type="ARBA" id="ARBA00022692"/>
    </source>
</evidence>
<dbReference type="PANTHER" id="PTHR14269:SF61">
    <property type="entry name" value="CDP-DIACYLGLYCEROL--SERINE O-PHOSPHATIDYLTRANSFERASE"/>
    <property type="match status" value="1"/>
</dbReference>
<evidence type="ECO:0000313" key="15">
    <source>
        <dbReference type="Proteomes" id="UP000550729"/>
    </source>
</evidence>
<dbReference type="InterPro" id="IPR048254">
    <property type="entry name" value="CDP_ALCOHOL_P_TRANSF_CS"/>
</dbReference>
<feature type="compositionally biased region" description="Polar residues" evidence="12">
    <location>
        <begin position="321"/>
        <end position="331"/>
    </location>
</feature>
<feature type="transmembrane region" description="Helical" evidence="13">
    <location>
        <begin position="191"/>
        <end position="211"/>
    </location>
</feature>
<evidence type="ECO:0000256" key="11">
    <source>
        <dbReference type="RuleBase" id="RU003750"/>
    </source>
</evidence>
<dbReference type="PANTHER" id="PTHR14269">
    <property type="entry name" value="CDP-DIACYLGLYCEROL--GLYCEROL-3-PHOSPHATE 3-PHOSPHATIDYLTRANSFERASE-RELATED"/>
    <property type="match status" value="1"/>
</dbReference>
<feature type="transmembrane region" description="Helical" evidence="13">
    <location>
        <begin position="40"/>
        <end position="64"/>
    </location>
</feature>
<gene>
    <name evidence="14" type="ORF">HH308_23470</name>
</gene>
<dbReference type="Pfam" id="PF01066">
    <property type="entry name" value="CDP-OH_P_transf"/>
    <property type="match status" value="1"/>
</dbReference>
<comment type="subcellular location">
    <subcellularLocation>
        <location evidence="1">Membrane</location>
        <topology evidence="1">Multi-pass membrane protein</topology>
    </subcellularLocation>
</comment>
<dbReference type="InterPro" id="IPR050324">
    <property type="entry name" value="CDP-alcohol_PTase-I"/>
</dbReference>
<evidence type="ECO:0000256" key="13">
    <source>
        <dbReference type="SAM" id="Phobius"/>
    </source>
</evidence>
<keyword evidence="5 13" id="KW-0812">Transmembrane</keyword>
<evidence type="ECO:0000256" key="1">
    <source>
        <dbReference type="ARBA" id="ARBA00004141"/>
    </source>
</evidence>
<evidence type="ECO:0000256" key="3">
    <source>
        <dbReference type="ARBA" id="ARBA00022516"/>
    </source>
</evidence>
<comment type="caution">
    <text evidence="14">The sequence shown here is derived from an EMBL/GenBank/DDBJ whole genome shotgun (WGS) entry which is preliminary data.</text>
</comment>
<keyword evidence="7" id="KW-0443">Lipid metabolism</keyword>
<keyword evidence="15" id="KW-1185">Reference proteome</keyword>
<evidence type="ECO:0000256" key="2">
    <source>
        <dbReference type="ARBA" id="ARBA00010441"/>
    </source>
</evidence>
<name>A0A848L6M6_9ACTN</name>
<reference evidence="14 15" key="1">
    <citation type="submission" date="2020-04" db="EMBL/GenBank/DDBJ databases">
        <title>Gordonia sp. nov. TBRC 11910.</title>
        <authorList>
            <person name="Suriyachadkun C."/>
        </authorList>
    </citation>
    <scope>NUCLEOTIDE SEQUENCE [LARGE SCALE GENOMIC DNA]</scope>
    <source>
        <strain evidence="14 15">TBRC 11910</strain>
    </source>
</reference>
<dbReference type="GO" id="GO:0016780">
    <property type="term" value="F:phosphotransferase activity, for other substituted phosphate groups"/>
    <property type="evidence" value="ECO:0007669"/>
    <property type="project" value="InterPro"/>
</dbReference>
<dbReference type="GO" id="GO:0008654">
    <property type="term" value="P:phospholipid biosynthetic process"/>
    <property type="evidence" value="ECO:0007669"/>
    <property type="project" value="UniProtKB-KW"/>
</dbReference>
<keyword evidence="9" id="KW-0594">Phospholipid biosynthesis</keyword>